<dbReference type="EMBL" id="CAJNNW010000450">
    <property type="protein sequence ID" value="CAE8627538.1"/>
    <property type="molecule type" value="Genomic_DNA"/>
</dbReference>
<dbReference type="AlphaFoldDB" id="A0A813GLT4"/>
<evidence type="ECO:0000313" key="2">
    <source>
        <dbReference type="Proteomes" id="UP000626109"/>
    </source>
</evidence>
<evidence type="ECO:0000313" key="1">
    <source>
        <dbReference type="EMBL" id="CAE8627538.1"/>
    </source>
</evidence>
<feature type="non-terminal residue" evidence="1">
    <location>
        <position position="90"/>
    </location>
</feature>
<organism evidence="1 2">
    <name type="scientific">Polarella glacialis</name>
    <name type="common">Dinoflagellate</name>
    <dbReference type="NCBI Taxonomy" id="89957"/>
    <lineage>
        <taxon>Eukaryota</taxon>
        <taxon>Sar</taxon>
        <taxon>Alveolata</taxon>
        <taxon>Dinophyceae</taxon>
        <taxon>Suessiales</taxon>
        <taxon>Suessiaceae</taxon>
        <taxon>Polarella</taxon>
    </lineage>
</organism>
<comment type="caution">
    <text evidence="1">The sequence shown here is derived from an EMBL/GenBank/DDBJ whole genome shotgun (WGS) entry which is preliminary data.</text>
</comment>
<gene>
    <name evidence="1" type="ORF">PGLA2088_LOCUS649</name>
</gene>
<sequence>MVAGGVVGFDADVKSSSRLTSRLAHAALVVLLAQPAPAFASTDGGPGMMLFPPMQVSALNFPAPGTSAALSSGMVLFPPVQVDQKPVSLT</sequence>
<accession>A0A813GLT4</accession>
<dbReference type="Proteomes" id="UP000626109">
    <property type="component" value="Unassembled WGS sequence"/>
</dbReference>
<name>A0A813GLT4_POLGL</name>
<protein>
    <submittedName>
        <fullName evidence="1">Uncharacterized protein</fullName>
    </submittedName>
</protein>
<proteinExistence type="predicted"/>
<reference evidence="1" key="1">
    <citation type="submission" date="2021-02" db="EMBL/GenBank/DDBJ databases">
        <authorList>
            <person name="Dougan E. K."/>
            <person name="Rhodes N."/>
            <person name="Thang M."/>
            <person name="Chan C."/>
        </authorList>
    </citation>
    <scope>NUCLEOTIDE SEQUENCE</scope>
</reference>